<evidence type="ECO:0000259" key="9">
    <source>
        <dbReference type="PROSITE" id="PS50928"/>
    </source>
</evidence>
<evidence type="ECO:0000256" key="2">
    <source>
        <dbReference type="ARBA" id="ARBA00007069"/>
    </source>
</evidence>
<keyword evidence="7 8" id="KW-0472">Membrane</keyword>
<evidence type="ECO:0000256" key="3">
    <source>
        <dbReference type="ARBA" id="ARBA00022448"/>
    </source>
</evidence>
<keyword evidence="3 8" id="KW-0813">Transport</keyword>
<comment type="similarity">
    <text evidence="2">Belongs to the binding-protein-dependent transport system permease family. CysTW subfamily.</text>
</comment>
<keyword evidence="4" id="KW-1003">Cell membrane</keyword>
<gene>
    <name evidence="10" type="ORF">GCM10009843_28530</name>
</gene>
<keyword evidence="6 8" id="KW-1133">Transmembrane helix</keyword>
<dbReference type="SUPFAM" id="SSF161098">
    <property type="entry name" value="MetI-like"/>
    <property type="match status" value="1"/>
</dbReference>
<dbReference type="PANTHER" id="PTHR43848">
    <property type="entry name" value="PUTRESCINE TRANSPORT SYSTEM PERMEASE PROTEIN POTI"/>
    <property type="match status" value="1"/>
</dbReference>
<comment type="subcellular location">
    <subcellularLocation>
        <location evidence="1 8">Cell membrane</location>
        <topology evidence="1 8">Multi-pass membrane protein</topology>
    </subcellularLocation>
</comment>
<comment type="caution">
    <text evidence="10">The sequence shown here is derived from an EMBL/GenBank/DDBJ whole genome shotgun (WGS) entry which is preliminary data.</text>
</comment>
<evidence type="ECO:0000313" key="11">
    <source>
        <dbReference type="Proteomes" id="UP001500575"/>
    </source>
</evidence>
<organism evidence="10 11">
    <name type="scientific">Nocardioides bigeumensis</name>
    <dbReference type="NCBI Taxonomy" id="433657"/>
    <lineage>
        <taxon>Bacteria</taxon>
        <taxon>Bacillati</taxon>
        <taxon>Actinomycetota</taxon>
        <taxon>Actinomycetes</taxon>
        <taxon>Propionibacteriales</taxon>
        <taxon>Nocardioidaceae</taxon>
        <taxon>Nocardioides</taxon>
    </lineage>
</organism>
<feature type="transmembrane region" description="Helical" evidence="8">
    <location>
        <begin position="179"/>
        <end position="202"/>
    </location>
</feature>
<proteinExistence type="inferred from homology"/>
<dbReference type="RefSeq" id="WP_344304448.1">
    <property type="nucleotide sequence ID" value="NZ_BAAAQQ010000013.1"/>
</dbReference>
<dbReference type="PANTHER" id="PTHR43848:SF2">
    <property type="entry name" value="PUTRESCINE TRANSPORT SYSTEM PERMEASE PROTEIN POTI"/>
    <property type="match status" value="1"/>
</dbReference>
<dbReference type="Proteomes" id="UP001500575">
    <property type="component" value="Unassembled WGS sequence"/>
</dbReference>
<dbReference type="EMBL" id="BAAAQQ010000013">
    <property type="protein sequence ID" value="GAA2128307.1"/>
    <property type="molecule type" value="Genomic_DNA"/>
</dbReference>
<feature type="transmembrane region" description="Helical" evidence="8">
    <location>
        <begin position="20"/>
        <end position="43"/>
    </location>
</feature>
<dbReference type="PROSITE" id="PS50928">
    <property type="entry name" value="ABC_TM1"/>
    <property type="match status" value="1"/>
</dbReference>
<evidence type="ECO:0000256" key="8">
    <source>
        <dbReference type="RuleBase" id="RU363032"/>
    </source>
</evidence>
<keyword evidence="5 8" id="KW-0812">Transmembrane</keyword>
<protein>
    <submittedName>
        <fullName evidence="10">ABC transporter permease</fullName>
    </submittedName>
</protein>
<keyword evidence="11" id="KW-1185">Reference proteome</keyword>
<reference evidence="11" key="1">
    <citation type="journal article" date="2019" name="Int. J. Syst. Evol. Microbiol.">
        <title>The Global Catalogue of Microorganisms (GCM) 10K type strain sequencing project: providing services to taxonomists for standard genome sequencing and annotation.</title>
        <authorList>
            <consortium name="The Broad Institute Genomics Platform"/>
            <consortium name="The Broad Institute Genome Sequencing Center for Infectious Disease"/>
            <person name="Wu L."/>
            <person name="Ma J."/>
        </authorList>
    </citation>
    <scope>NUCLEOTIDE SEQUENCE [LARGE SCALE GENOMIC DNA]</scope>
    <source>
        <strain evidence="11">JCM 16021</strain>
    </source>
</reference>
<evidence type="ECO:0000256" key="7">
    <source>
        <dbReference type="ARBA" id="ARBA00023136"/>
    </source>
</evidence>
<dbReference type="Pfam" id="PF00528">
    <property type="entry name" value="BPD_transp_1"/>
    <property type="match status" value="1"/>
</dbReference>
<dbReference type="Gene3D" id="1.10.3720.10">
    <property type="entry name" value="MetI-like"/>
    <property type="match status" value="1"/>
</dbReference>
<accession>A0ABP5K7A5</accession>
<dbReference type="InterPro" id="IPR035906">
    <property type="entry name" value="MetI-like_sf"/>
</dbReference>
<evidence type="ECO:0000313" key="10">
    <source>
        <dbReference type="EMBL" id="GAA2128307.1"/>
    </source>
</evidence>
<feature type="transmembrane region" description="Helical" evidence="8">
    <location>
        <begin position="72"/>
        <end position="99"/>
    </location>
</feature>
<sequence>MSRQRPSQRPGQRRQGLGVLWIPLVGCLFFLYVPIATVVVLSFNSGRSALNLKGFSLKWYPELFSDSNLGEALVNTLLVAFGAMVFSTVLGTMLAVGLVRYTRSTTLDAVVMAPAILPDLVLAIGLLSFFTWVGFSLGLTTVMLAHAAFGTAFVVAVVRARLVQLDRSLEEASQDLGAGWFATFVRVTLPSIAPAVLAGALLSFTLSLDEFVIAFFTNGPNTPTLPIEIYSRVRFGVTPEINALASILLAVSVAAVLVGALILRRTEKDDD</sequence>
<dbReference type="InterPro" id="IPR000515">
    <property type="entry name" value="MetI-like"/>
</dbReference>
<feature type="domain" description="ABC transmembrane type-1" evidence="9">
    <location>
        <begin position="73"/>
        <end position="259"/>
    </location>
</feature>
<name>A0ABP5K7A5_9ACTN</name>
<feature type="transmembrane region" description="Helical" evidence="8">
    <location>
        <begin position="241"/>
        <end position="263"/>
    </location>
</feature>
<feature type="transmembrane region" description="Helical" evidence="8">
    <location>
        <begin position="139"/>
        <end position="158"/>
    </location>
</feature>
<feature type="transmembrane region" description="Helical" evidence="8">
    <location>
        <begin position="111"/>
        <end position="133"/>
    </location>
</feature>
<evidence type="ECO:0000256" key="6">
    <source>
        <dbReference type="ARBA" id="ARBA00022989"/>
    </source>
</evidence>
<evidence type="ECO:0000256" key="5">
    <source>
        <dbReference type="ARBA" id="ARBA00022692"/>
    </source>
</evidence>
<dbReference type="CDD" id="cd06261">
    <property type="entry name" value="TM_PBP2"/>
    <property type="match status" value="1"/>
</dbReference>
<evidence type="ECO:0000256" key="1">
    <source>
        <dbReference type="ARBA" id="ARBA00004651"/>
    </source>
</evidence>
<dbReference type="InterPro" id="IPR051789">
    <property type="entry name" value="Bact_Polyamine_Transport"/>
</dbReference>
<evidence type="ECO:0000256" key="4">
    <source>
        <dbReference type="ARBA" id="ARBA00022475"/>
    </source>
</evidence>